<dbReference type="PANTHER" id="PTHR24421">
    <property type="entry name" value="NITRATE/NITRITE SENSOR PROTEIN NARX-RELATED"/>
    <property type="match status" value="1"/>
</dbReference>
<dbReference type="InterPro" id="IPR050482">
    <property type="entry name" value="Sensor_HK_TwoCompSys"/>
</dbReference>
<keyword evidence="6" id="KW-1185">Reference proteome</keyword>
<evidence type="ECO:0000256" key="4">
    <source>
        <dbReference type="SAM" id="Phobius"/>
    </source>
</evidence>
<evidence type="ECO:0000313" key="6">
    <source>
        <dbReference type="Proteomes" id="UP000076929"/>
    </source>
</evidence>
<protein>
    <recommendedName>
        <fullName evidence="7">Signal transduction histidine kinase subgroup 3 dimerisation and phosphoacceptor domain-containing protein</fullName>
    </recommendedName>
</protein>
<reference evidence="5 6" key="1">
    <citation type="submission" date="2016-05" db="EMBL/GenBank/DDBJ databases">
        <title>Complete genome sequence of Corynebacterium crudilactis, a new Corynebacterium species isolated from raw cow's milk.</title>
        <authorList>
            <person name="Christian R."/>
            <person name="Zimmermann J."/>
            <person name="Lipski A."/>
            <person name="Kalinowski J."/>
        </authorList>
    </citation>
    <scope>NUCLEOTIDE SEQUENCE [LARGE SCALE GENOMIC DNA]</scope>
    <source>
        <strain evidence="5 6">JZ16</strain>
    </source>
</reference>
<feature type="transmembrane region" description="Helical" evidence="4">
    <location>
        <begin position="116"/>
        <end position="134"/>
    </location>
</feature>
<evidence type="ECO:0000256" key="3">
    <source>
        <dbReference type="ARBA" id="ARBA00023012"/>
    </source>
</evidence>
<dbReference type="AlphaFoldDB" id="A0A172QQG6"/>
<feature type="transmembrane region" description="Helical" evidence="4">
    <location>
        <begin position="146"/>
        <end position="163"/>
    </location>
</feature>
<evidence type="ECO:0000256" key="2">
    <source>
        <dbReference type="ARBA" id="ARBA00022777"/>
    </source>
</evidence>
<accession>A0A172QQG6</accession>
<gene>
    <name evidence="5" type="ORF">ccrud_00995</name>
</gene>
<keyword evidence="3" id="KW-0902">Two-component regulatory system</keyword>
<dbReference type="GO" id="GO:0016301">
    <property type="term" value="F:kinase activity"/>
    <property type="evidence" value="ECO:0007669"/>
    <property type="project" value="UniProtKB-KW"/>
</dbReference>
<sequence length="404" mass="44337">MSKPAGEFSAMPQFLSTHRLVTFAGIAFLVFSFTEVLIGESWPVPQFLLLILAQFLVLIMGLMRSSTISTACLWTVCQILVAGLSVHGIPQAGSPFSLIVAQLAFVGLLIFHGHHVLAFITAGVLVWVGTIDLANGEFLPPHIQSALVLAVFFALPLALGHVLRLKGQQRTDLEERAKIQAKERRHELAIHLHRSVAKELTFAVMKAQELSDREDMSAELQAQLHDIENSARKALVQTHDLMKNLQAIDQLPYVSVSMHMPLEAVVNAVKADLEEIGFTLELDIDSFHELRSAANIEPLVTVLEEASSNIAKYADPAGPINIKMYSTDQEICLDISNTIQQIPGNTSSPISSGIGISHMRYAVESVGGTLHINNSSSQWSIHVRLLNNCANPAIRKNSLLRKRK</sequence>
<feature type="transmembrane region" description="Helical" evidence="4">
    <location>
        <begin position="70"/>
        <end position="89"/>
    </location>
</feature>
<keyword evidence="1" id="KW-0808">Transferase</keyword>
<dbReference type="OrthoDB" id="4428135at2"/>
<dbReference type="EMBL" id="CP015622">
    <property type="protein sequence ID" value="ANE02935.1"/>
    <property type="molecule type" value="Genomic_DNA"/>
</dbReference>
<dbReference type="KEGG" id="ccjz:ccrud_00995"/>
<keyword evidence="4" id="KW-0472">Membrane</keyword>
<dbReference type="Proteomes" id="UP000076929">
    <property type="component" value="Chromosome"/>
</dbReference>
<proteinExistence type="predicted"/>
<dbReference type="STRING" id="1652495.ccrud_00995"/>
<dbReference type="SUPFAM" id="SSF55874">
    <property type="entry name" value="ATPase domain of HSP90 chaperone/DNA topoisomerase II/histidine kinase"/>
    <property type="match status" value="1"/>
</dbReference>
<evidence type="ECO:0000256" key="1">
    <source>
        <dbReference type="ARBA" id="ARBA00022679"/>
    </source>
</evidence>
<keyword evidence="2" id="KW-0418">Kinase</keyword>
<dbReference type="Gene3D" id="3.30.565.10">
    <property type="entry name" value="Histidine kinase-like ATPase, C-terminal domain"/>
    <property type="match status" value="1"/>
</dbReference>
<organism evidence="5 6">
    <name type="scientific">Corynebacterium crudilactis</name>
    <dbReference type="NCBI Taxonomy" id="1652495"/>
    <lineage>
        <taxon>Bacteria</taxon>
        <taxon>Bacillati</taxon>
        <taxon>Actinomycetota</taxon>
        <taxon>Actinomycetes</taxon>
        <taxon>Mycobacteriales</taxon>
        <taxon>Corynebacteriaceae</taxon>
        <taxon>Corynebacterium</taxon>
    </lineage>
</organism>
<dbReference type="InterPro" id="IPR036890">
    <property type="entry name" value="HATPase_C_sf"/>
</dbReference>
<evidence type="ECO:0008006" key="7">
    <source>
        <dbReference type="Google" id="ProtNLM"/>
    </source>
</evidence>
<name>A0A172QQG6_9CORY</name>
<evidence type="ECO:0000313" key="5">
    <source>
        <dbReference type="EMBL" id="ANE02935.1"/>
    </source>
</evidence>
<feature type="transmembrane region" description="Helical" evidence="4">
    <location>
        <begin position="44"/>
        <end position="63"/>
    </location>
</feature>
<keyword evidence="4" id="KW-0812">Transmembrane</keyword>
<keyword evidence="4" id="KW-1133">Transmembrane helix</keyword>
<feature type="transmembrane region" description="Helical" evidence="4">
    <location>
        <begin position="20"/>
        <end position="38"/>
    </location>
</feature>
<dbReference type="GO" id="GO:0000160">
    <property type="term" value="P:phosphorelay signal transduction system"/>
    <property type="evidence" value="ECO:0007669"/>
    <property type="project" value="UniProtKB-KW"/>
</dbReference>